<evidence type="ECO:0000313" key="2">
    <source>
        <dbReference type="Proteomes" id="UP001555826"/>
    </source>
</evidence>
<name>A0ABV3P4T0_9ACTN</name>
<reference evidence="1 2" key="1">
    <citation type="submission" date="2024-07" db="EMBL/GenBank/DDBJ databases">
        <authorList>
            <person name="Thanompreechachai J."/>
            <person name="Duangmal K."/>
        </authorList>
    </citation>
    <scope>NUCLEOTIDE SEQUENCE [LARGE SCALE GENOMIC DNA]</scope>
    <source>
        <strain evidence="1 2">KCTC 19886</strain>
    </source>
</reference>
<evidence type="ECO:0008006" key="3">
    <source>
        <dbReference type="Google" id="ProtNLM"/>
    </source>
</evidence>
<sequence length="58" mass="6246">MLAAQAPALPDVVVAAVARGEEHLLLDGTLIDTDCIRDPGSPRDRWYSGKHRQHGGLV</sequence>
<comment type="caution">
    <text evidence="1">The sequence shown here is derived from an EMBL/GenBank/DDBJ whole genome shotgun (WGS) entry which is preliminary data.</text>
</comment>
<keyword evidence="2" id="KW-1185">Reference proteome</keyword>
<organism evidence="1 2">
    <name type="scientific">Kineococcus endophyticus</name>
    <dbReference type="NCBI Taxonomy" id="1181883"/>
    <lineage>
        <taxon>Bacteria</taxon>
        <taxon>Bacillati</taxon>
        <taxon>Actinomycetota</taxon>
        <taxon>Actinomycetes</taxon>
        <taxon>Kineosporiales</taxon>
        <taxon>Kineosporiaceae</taxon>
        <taxon>Kineococcus</taxon>
    </lineage>
</organism>
<dbReference type="EMBL" id="JBFNQN010000004">
    <property type="protein sequence ID" value="MEW9264641.1"/>
    <property type="molecule type" value="Genomic_DNA"/>
</dbReference>
<protein>
    <recommendedName>
        <fullName evidence="3">DDE superfamily endonuclease</fullName>
    </recommendedName>
</protein>
<evidence type="ECO:0000313" key="1">
    <source>
        <dbReference type="EMBL" id="MEW9264641.1"/>
    </source>
</evidence>
<proteinExistence type="predicted"/>
<gene>
    <name evidence="1" type="ORF">AB1207_07775</name>
</gene>
<dbReference type="Proteomes" id="UP001555826">
    <property type="component" value="Unassembled WGS sequence"/>
</dbReference>
<accession>A0ABV3P4T0</accession>